<gene>
    <name evidence="1" type="ORF">CLV42_11369</name>
</gene>
<dbReference type="Proteomes" id="UP000240978">
    <property type="component" value="Unassembled WGS sequence"/>
</dbReference>
<name>A0A2P8FUI9_9BACT</name>
<organism evidence="1 2">
    <name type="scientific">Chitinophaga ginsengisoli</name>
    <dbReference type="NCBI Taxonomy" id="363837"/>
    <lineage>
        <taxon>Bacteria</taxon>
        <taxon>Pseudomonadati</taxon>
        <taxon>Bacteroidota</taxon>
        <taxon>Chitinophagia</taxon>
        <taxon>Chitinophagales</taxon>
        <taxon>Chitinophagaceae</taxon>
        <taxon>Chitinophaga</taxon>
    </lineage>
</organism>
<evidence type="ECO:0000313" key="2">
    <source>
        <dbReference type="Proteomes" id="UP000240978"/>
    </source>
</evidence>
<reference evidence="1 2" key="1">
    <citation type="submission" date="2018-03" db="EMBL/GenBank/DDBJ databases">
        <title>Genomic Encyclopedia of Archaeal and Bacterial Type Strains, Phase II (KMG-II): from individual species to whole genera.</title>
        <authorList>
            <person name="Goeker M."/>
        </authorList>
    </citation>
    <scope>NUCLEOTIDE SEQUENCE [LARGE SCALE GENOMIC DNA]</scope>
    <source>
        <strain evidence="1 2">DSM 18107</strain>
    </source>
</reference>
<evidence type="ECO:0000313" key="1">
    <source>
        <dbReference type="EMBL" id="PSL25387.1"/>
    </source>
</evidence>
<accession>A0A2P8FUI9</accession>
<dbReference type="EMBL" id="PYGK01000013">
    <property type="protein sequence ID" value="PSL25387.1"/>
    <property type="molecule type" value="Genomic_DNA"/>
</dbReference>
<dbReference type="AlphaFoldDB" id="A0A2P8FUI9"/>
<keyword evidence="2" id="KW-1185">Reference proteome</keyword>
<sequence length="38" mass="4581">MRGFVFMFKGSRRILRVIEHYQVIKLLLYVEVLKNVAL</sequence>
<proteinExistence type="predicted"/>
<protein>
    <submittedName>
        <fullName evidence="1">Uncharacterized protein</fullName>
    </submittedName>
</protein>
<comment type="caution">
    <text evidence="1">The sequence shown here is derived from an EMBL/GenBank/DDBJ whole genome shotgun (WGS) entry which is preliminary data.</text>
</comment>